<reference evidence="3 4" key="1">
    <citation type="submission" date="2023-04" db="EMBL/GenBank/DDBJ databases">
        <title>Genome Encyclopedia of Bacteria and Archaea VI: Functional Genomics of Type Strains.</title>
        <authorList>
            <person name="Whitman W."/>
        </authorList>
    </citation>
    <scope>NUCLEOTIDE SEQUENCE [LARGE SCALE GENOMIC DNA]</scope>
    <source>
        <strain evidence="3 4">SG_E_30_P1</strain>
    </source>
</reference>
<keyword evidence="4" id="KW-1185">Reference proteome</keyword>
<organism evidence="3 4">
    <name type="scientific">Antiquaquibacter oligotrophicus</name>
    <dbReference type="NCBI Taxonomy" id="2880260"/>
    <lineage>
        <taxon>Bacteria</taxon>
        <taxon>Bacillati</taxon>
        <taxon>Actinomycetota</taxon>
        <taxon>Actinomycetes</taxon>
        <taxon>Micrococcales</taxon>
        <taxon>Microbacteriaceae</taxon>
        <taxon>Antiquaquibacter</taxon>
    </lineage>
</organism>
<sequence>MWEEKLSAVGPRLRELRSMAGLTLAEASAATSISVSTISRLESGHRGPTLELLLPLAELYGVALDQLVQPADARDPRVVQKPFQRGDSTIVPLSRAGAKLQAYKQVLHPRGGQPVPEQRVHEGFDWFYVLSGRVRLLLGPHDMELGVGEVAEFDTRVPHAFFNPGTEPAEILTIYGKHGERLHVRASTTSSAR</sequence>
<dbReference type="InterPro" id="IPR014710">
    <property type="entry name" value="RmlC-like_jellyroll"/>
</dbReference>
<dbReference type="Gene3D" id="1.10.260.40">
    <property type="entry name" value="lambda repressor-like DNA-binding domains"/>
    <property type="match status" value="1"/>
</dbReference>
<dbReference type="PANTHER" id="PTHR46797:SF1">
    <property type="entry name" value="METHYLPHOSPHONATE SYNTHASE"/>
    <property type="match status" value="1"/>
</dbReference>
<dbReference type="InterPro" id="IPR050807">
    <property type="entry name" value="TransReg_Diox_bact_type"/>
</dbReference>
<evidence type="ECO:0000313" key="3">
    <source>
        <dbReference type="EMBL" id="MDH6181332.1"/>
    </source>
</evidence>
<gene>
    <name evidence="3" type="ORF">M2152_001514</name>
</gene>
<dbReference type="SMART" id="SM00530">
    <property type="entry name" value="HTH_XRE"/>
    <property type="match status" value="1"/>
</dbReference>
<dbReference type="CDD" id="cd02209">
    <property type="entry name" value="cupin_XRE_C"/>
    <property type="match status" value="1"/>
</dbReference>
<evidence type="ECO:0000313" key="4">
    <source>
        <dbReference type="Proteomes" id="UP001160142"/>
    </source>
</evidence>
<protein>
    <submittedName>
        <fullName evidence="3">Transcriptional regulator with XRE-family HTH domain</fullName>
    </submittedName>
</protein>
<dbReference type="InterPro" id="IPR011051">
    <property type="entry name" value="RmlC_Cupin_sf"/>
</dbReference>
<dbReference type="Pfam" id="PF13560">
    <property type="entry name" value="HTH_31"/>
    <property type="match status" value="1"/>
</dbReference>
<evidence type="ECO:0000259" key="2">
    <source>
        <dbReference type="PROSITE" id="PS50943"/>
    </source>
</evidence>
<dbReference type="CDD" id="cd00093">
    <property type="entry name" value="HTH_XRE"/>
    <property type="match status" value="1"/>
</dbReference>
<dbReference type="EMBL" id="JARXVQ010000001">
    <property type="protein sequence ID" value="MDH6181332.1"/>
    <property type="molecule type" value="Genomic_DNA"/>
</dbReference>
<keyword evidence="1" id="KW-0238">DNA-binding</keyword>
<dbReference type="InterPro" id="IPR010982">
    <property type="entry name" value="Lambda_DNA-bd_dom_sf"/>
</dbReference>
<accession>A0ABT6KQF6</accession>
<feature type="domain" description="HTH cro/C1-type" evidence="2">
    <location>
        <begin position="13"/>
        <end position="67"/>
    </location>
</feature>
<dbReference type="InterPro" id="IPR001387">
    <property type="entry name" value="Cro/C1-type_HTH"/>
</dbReference>
<dbReference type="InterPro" id="IPR013096">
    <property type="entry name" value="Cupin_2"/>
</dbReference>
<dbReference type="RefSeq" id="WP_322133649.1">
    <property type="nucleotide sequence ID" value="NZ_CP085036.1"/>
</dbReference>
<dbReference type="SUPFAM" id="SSF51182">
    <property type="entry name" value="RmlC-like cupins"/>
    <property type="match status" value="1"/>
</dbReference>
<dbReference type="Pfam" id="PF07883">
    <property type="entry name" value="Cupin_2"/>
    <property type="match status" value="1"/>
</dbReference>
<dbReference type="Proteomes" id="UP001160142">
    <property type="component" value="Unassembled WGS sequence"/>
</dbReference>
<dbReference type="Gene3D" id="2.60.120.10">
    <property type="entry name" value="Jelly Rolls"/>
    <property type="match status" value="1"/>
</dbReference>
<proteinExistence type="predicted"/>
<comment type="caution">
    <text evidence="3">The sequence shown here is derived from an EMBL/GenBank/DDBJ whole genome shotgun (WGS) entry which is preliminary data.</text>
</comment>
<name>A0ABT6KQF6_9MICO</name>
<dbReference type="PROSITE" id="PS50943">
    <property type="entry name" value="HTH_CROC1"/>
    <property type="match status" value="1"/>
</dbReference>
<dbReference type="SUPFAM" id="SSF47413">
    <property type="entry name" value="lambda repressor-like DNA-binding domains"/>
    <property type="match status" value="1"/>
</dbReference>
<dbReference type="PANTHER" id="PTHR46797">
    <property type="entry name" value="HTH-TYPE TRANSCRIPTIONAL REGULATOR"/>
    <property type="match status" value="1"/>
</dbReference>
<evidence type="ECO:0000256" key="1">
    <source>
        <dbReference type="ARBA" id="ARBA00023125"/>
    </source>
</evidence>